<reference evidence="9 10" key="1">
    <citation type="submission" date="2023-08" db="EMBL/GenBank/DDBJ databases">
        <title>Black Yeasts Isolated from many extreme environments.</title>
        <authorList>
            <person name="Coleine C."/>
            <person name="Stajich J.E."/>
            <person name="Selbmann L."/>
        </authorList>
    </citation>
    <scope>NUCLEOTIDE SEQUENCE [LARGE SCALE GENOMIC DNA]</scope>
    <source>
        <strain evidence="9 10">CCFEE 5910</strain>
    </source>
</reference>
<dbReference type="PROSITE" id="PS50162">
    <property type="entry name" value="RECA_2"/>
    <property type="match status" value="1"/>
</dbReference>
<feature type="compositionally biased region" description="Polar residues" evidence="7">
    <location>
        <begin position="318"/>
        <end position="336"/>
    </location>
</feature>
<comment type="subcellular location">
    <subcellularLocation>
        <location evidence="1">Nucleus</location>
    </subcellularLocation>
</comment>
<dbReference type="InterPro" id="IPR027417">
    <property type="entry name" value="P-loop_NTPase"/>
</dbReference>
<dbReference type="GO" id="GO:0003690">
    <property type="term" value="F:double-stranded DNA binding"/>
    <property type="evidence" value="ECO:0007669"/>
    <property type="project" value="TreeGrafter"/>
</dbReference>
<dbReference type="GO" id="GO:0061982">
    <property type="term" value="P:meiosis I cell cycle process"/>
    <property type="evidence" value="ECO:0007669"/>
    <property type="project" value="UniProtKB-ARBA"/>
</dbReference>
<dbReference type="InterPro" id="IPR013632">
    <property type="entry name" value="Rad51_C"/>
</dbReference>
<feature type="domain" description="RecA family profile 1" evidence="8">
    <location>
        <begin position="101"/>
        <end position="280"/>
    </location>
</feature>
<keyword evidence="2" id="KW-0547">Nucleotide-binding</keyword>
<feature type="compositionally biased region" description="Low complexity" evidence="7">
    <location>
        <begin position="296"/>
        <end position="315"/>
    </location>
</feature>
<dbReference type="SUPFAM" id="SSF52540">
    <property type="entry name" value="P-loop containing nucleoside triphosphate hydrolases"/>
    <property type="match status" value="1"/>
</dbReference>
<keyword evidence="10" id="KW-1185">Reference proteome</keyword>
<dbReference type="GO" id="GO:0005634">
    <property type="term" value="C:nucleus"/>
    <property type="evidence" value="ECO:0007669"/>
    <property type="project" value="UniProtKB-SubCell"/>
</dbReference>
<name>A0AAN7T6I1_9EURO</name>
<dbReference type="InterPro" id="IPR047348">
    <property type="entry name" value="XRCC3-like_C"/>
</dbReference>
<accession>A0AAN7T6I1</accession>
<evidence type="ECO:0000256" key="5">
    <source>
        <dbReference type="ARBA" id="ARBA00023204"/>
    </source>
</evidence>
<keyword evidence="5" id="KW-0234">DNA repair</keyword>
<dbReference type="GO" id="GO:0006312">
    <property type="term" value="P:mitotic recombination"/>
    <property type="evidence" value="ECO:0007669"/>
    <property type="project" value="TreeGrafter"/>
</dbReference>
<dbReference type="Proteomes" id="UP001309876">
    <property type="component" value="Unassembled WGS sequence"/>
</dbReference>
<evidence type="ECO:0000256" key="3">
    <source>
        <dbReference type="ARBA" id="ARBA00022763"/>
    </source>
</evidence>
<organism evidence="9 10">
    <name type="scientific">Lithohypha guttulata</name>
    <dbReference type="NCBI Taxonomy" id="1690604"/>
    <lineage>
        <taxon>Eukaryota</taxon>
        <taxon>Fungi</taxon>
        <taxon>Dikarya</taxon>
        <taxon>Ascomycota</taxon>
        <taxon>Pezizomycotina</taxon>
        <taxon>Eurotiomycetes</taxon>
        <taxon>Chaetothyriomycetidae</taxon>
        <taxon>Chaetothyriales</taxon>
        <taxon>Trichomeriaceae</taxon>
        <taxon>Lithohypha</taxon>
    </lineage>
</organism>
<evidence type="ECO:0000313" key="10">
    <source>
        <dbReference type="Proteomes" id="UP001309876"/>
    </source>
</evidence>
<gene>
    <name evidence="9" type="primary">rhp57</name>
    <name evidence="9" type="ORF">LTR05_003358</name>
</gene>
<sequence>MADLTEVLPHFDLQPWRHLTYSLEKKNILTAELLSKDPVEIAKRCPLPLNELRRLIAAVVDALRADTHFSSTTITTAQPVGSDEPPLKKARILREDPEFPPLQCVRTLDTNIDECLGGGFAAGCISEIVGESAVGKTQFVLGLLLSAQLPPPLGLGKAVLYLDTEGTLNTTRLDQMLSSHPTYQQLPPEDRPSLDRVLTMSVHDLEAQEHIVQFQIPETVRRYNIGLVVIDSVTANFRAEFLGSSAKVLSDRAVALVRLGNTLRRLANDHNVAIVVTNQVSDRFDDARTTADKLRLSSQAPSSSGTSSLQTQNLTPRAWQSQNTQQPRSSQAPIKSMQLQLSPSAQARKDEVMSLDFQQRFFTGWGDNPSDPFESLKTPALGLAWANQLDARIVLKIGRGSTNPVSGTGNILSEAKRKRYLGVVFASWIPPSHTPIPYTLETQGPVSMSGTTNAKAVHQDEFDVDFEEVDAEDGRESTDADLLNPQYWDDLDNDFA</sequence>
<dbReference type="AlphaFoldDB" id="A0AAN7T6I1"/>
<evidence type="ECO:0000256" key="1">
    <source>
        <dbReference type="ARBA" id="ARBA00004123"/>
    </source>
</evidence>
<evidence type="ECO:0000256" key="2">
    <source>
        <dbReference type="ARBA" id="ARBA00022741"/>
    </source>
</evidence>
<keyword evidence="3" id="KW-0227">DNA damage</keyword>
<evidence type="ECO:0000256" key="4">
    <source>
        <dbReference type="ARBA" id="ARBA00022840"/>
    </source>
</evidence>
<dbReference type="Gene3D" id="3.40.50.300">
    <property type="entry name" value="P-loop containing nucleotide triphosphate hydrolases"/>
    <property type="match status" value="1"/>
</dbReference>
<dbReference type="Pfam" id="PF08423">
    <property type="entry name" value="Rad51"/>
    <property type="match status" value="1"/>
</dbReference>
<protein>
    <submittedName>
        <fullName evidence="9">DNA repair protein rhp57</fullName>
    </submittedName>
</protein>
<dbReference type="GO" id="GO:0000150">
    <property type="term" value="F:DNA strand exchange activity"/>
    <property type="evidence" value="ECO:0007669"/>
    <property type="project" value="TreeGrafter"/>
</dbReference>
<evidence type="ECO:0000313" key="9">
    <source>
        <dbReference type="EMBL" id="KAK5089134.1"/>
    </source>
</evidence>
<dbReference type="InterPro" id="IPR020588">
    <property type="entry name" value="RecA_ATP-bd"/>
</dbReference>
<dbReference type="GO" id="GO:0003697">
    <property type="term" value="F:single-stranded DNA binding"/>
    <property type="evidence" value="ECO:0007669"/>
    <property type="project" value="TreeGrafter"/>
</dbReference>
<dbReference type="PANTHER" id="PTHR22942">
    <property type="entry name" value="RECA/RAD51/RADA DNA STRAND-PAIRING FAMILY MEMBER"/>
    <property type="match status" value="1"/>
</dbReference>
<dbReference type="EMBL" id="JAVRRJ010000002">
    <property type="protein sequence ID" value="KAK5089134.1"/>
    <property type="molecule type" value="Genomic_DNA"/>
</dbReference>
<proteinExistence type="predicted"/>
<dbReference type="GO" id="GO:0042148">
    <property type="term" value="P:DNA strand invasion"/>
    <property type="evidence" value="ECO:0007669"/>
    <property type="project" value="TreeGrafter"/>
</dbReference>
<comment type="caution">
    <text evidence="9">The sequence shown here is derived from an EMBL/GenBank/DDBJ whole genome shotgun (WGS) entry which is preliminary data.</text>
</comment>
<keyword evidence="6" id="KW-0539">Nucleus</keyword>
<dbReference type="CDD" id="cd19491">
    <property type="entry name" value="XRCC3"/>
    <property type="match status" value="1"/>
</dbReference>
<dbReference type="GO" id="GO:0140664">
    <property type="term" value="F:ATP-dependent DNA damage sensor activity"/>
    <property type="evidence" value="ECO:0007669"/>
    <property type="project" value="InterPro"/>
</dbReference>
<dbReference type="PANTHER" id="PTHR22942:SF66">
    <property type="entry name" value="RE19845P"/>
    <property type="match status" value="1"/>
</dbReference>
<evidence type="ECO:0000256" key="6">
    <source>
        <dbReference type="ARBA" id="ARBA00023242"/>
    </source>
</evidence>
<dbReference type="GO" id="GO:0005524">
    <property type="term" value="F:ATP binding"/>
    <property type="evidence" value="ECO:0007669"/>
    <property type="project" value="UniProtKB-KW"/>
</dbReference>
<keyword evidence="4" id="KW-0067">ATP-binding</keyword>
<feature type="region of interest" description="Disordered" evidence="7">
    <location>
        <begin position="293"/>
        <end position="336"/>
    </location>
</feature>
<evidence type="ECO:0000259" key="8">
    <source>
        <dbReference type="PROSITE" id="PS50162"/>
    </source>
</evidence>
<dbReference type="GO" id="GO:0000730">
    <property type="term" value="P:DNA recombinase assembly"/>
    <property type="evidence" value="ECO:0007669"/>
    <property type="project" value="TreeGrafter"/>
</dbReference>
<evidence type="ECO:0000256" key="7">
    <source>
        <dbReference type="SAM" id="MobiDB-lite"/>
    </source>
</evidence>